<evidence type="ECO:0000259" key="7">
    <source>
        <dbReference type="PROSITE" id="PS50026"/>
    </source>
</evidence>
<evidence type="ECO:0000313" key="8">
    <source>
        <dbReference type="EMBL" id="KAA0167480.1"/>
    </source>
</evidence>
<name>A0A5A8DUF3_CAFRO</name>
<feature type="compositionally biased region" description="Basic and acidic residues" evidence="5">
    <location>
        <begin position="337"/>
        <end position="350"/>
    </location>
</feature>
<feature type="disulfide bond" evidence="4">
    <location>
        <begin position="19"/>
        <end position="29"/>
    </location>
</feature>
<feature type="signal peptide" evidence="6">
    <location>
        <begin position="1"/>
        <end position="17"/>
    </location>
</feature>
<dbReference type="Gene3D" id="2.60.120.260">
    <property type="entry name" value="Galactose-binding domain-like"/>
    <property type="match status" value="1"/>
</dbReference>
<dbReference type="GO" id="GO:0007157">
    <property type="term" value="P:heterophilic cell-cell adhesion via plasma membrane cell adhesion molecules"/>
    <property type="evidence" value="ECO:0007669"/>
    <property type="project" value="TreeGrafter"/>
</dbReference>
<accession>A0A5A8DUF3</accession>
<dbReference type="Gene3D" id="2.10.25.10">
    <property type="entry name" value="Laminin"/>
    <property type="match status" value="2"/>
</dbReference>
<feature type="compositionally biased region" description="Basic residues" evidence="5">
    <location>
        <begin position="326"/>
        <end position="336"/>
    </location>
</feature>
<dbReference type="PROSITE" id="PS50026">
    <property type="entry name" value="EGF_3"/>
    <property type="match status" value="1"/>
</dbReference>
<keyword evidence="1 4" id="KW-0245">EGF-like domain</keyword>
<evidence type="ECO:0000256" key="6">
    <source>
        <dbReference type="SAM" id="SignalP"/>
    </source>
</evidence>
<evidence type="ECO:0000256" key="2">
    <source>
        <dbReference type="ARBA" id="ARBA00022737"/>
    </source>
</evidence>
<keyword evidence="6" id="KW-0732">Signal</keyword>
<dbReference type="AlphaFoldDB" id="A0A5A8DUF3"/>
<keyword evidence="3 4" id="KW-1015">Disulfide bond</keyword>
<dbReference type="GO" id="GO:0042803">
    <property type="term" value="F:protein homodimerization activity"/>
    <property type="evidence" value="ECO:0007669"/>
    <property type="project" value="TreeGrafter"/>
</dbReference>
<evidence type="ECO:0000313" key="9">
    <source>
        <dbReference type="Proteomes" id="UP000325113"/>
    </source>
</evidence>
<feature type="chain" id="PRO_5022819665" description="EGF-like domain-containing protein" evidence="6">
    <location>
        <begin position="18"/>
        <end position="377"/>
    </location>
</feature>
<dbReference type="Pfam" id="PF23106">
    <property type="entry name" value="EGF_Teneurin"/>
    <property type="match status" value="1"/>
</dbReference>
<dbReference type="EMBL" id="VLTM01000005">
    <property type="protein sequence ID" value="KAA0167480.1"/>
    <property type="molecule type" value="Genomic_DNA"/>
</dbReference>
<dbReference type="InterPro" id="IPR000742">
    <property type="entry name" value="EGF"/>
</dbReference>
<reference evidence="8 9" key="1">
    <citation type="submission" date="2019-07" db="EMBL/GenBank/DDBJ databases">
        <title>Genomes of Cafeteria roenbergensis.</title>
        <authorList>
            <person name="Fischer M.G."/>
            <person name="Hackl T."/>
            <person name="Roman M."/>
        </authorList>
    </citation>
    <scope>NUCLEOTIDE SEQUENCE [LARGE SCALE GENOMIC DNA]</scope>
    <source>
        <strain evidence="8 9">Cflag</strain>
    </source>
</reference>
<feature type="region of interest" description="Disordered" evidence="5">
    <location>
        <begin position="326"/>
        <end position="377"/>
    </location>
</feature>
<evidence type="ECO:0000256" key="5">
    <source>
        <dbReference type="SAM" id="MobiDB-lite"/>
    </source>
</evidence>
<feature type="region of interest" description="Disordered" evidence="5">
    <location>
        <begin position="87"/>
        <end position="108"/>
    </location>
</feature>
<evidence type="ECO:0000256" key="1">
    <source>
        <dbReference type="ARBA" id="ARBA00022536"/>
    </source>
</evidence>
<protein>
    <recommendedName>
        <fullName evidence="7">EGF-like domain-containing protein</fullName>
    </recommendedName>
</protein>
<evidence type="ECO:0000256" key="3">
    <source>
        <dbReference type="ARBA" id="ARBA00023157"/>
    </source>
</evidence>
<feature type="disulfide bond" evidence="4">
    <location>
        <begin position="37"/>
        <end position="46"/>
    </location>
</feature>
<dbReference type="PANTHER" id="PTHR11219">
    <property type="entry name" value="TENEURIN AND N-ACETYLGLUCOSAMINE-1-PHOSPHODIESTER ALPHA-N-ACETYLGLUCOSAMINIDASE"/>
    <property type="match status" value="1"/>
</dbReference>
<dbReference type="GO" id="GO:0050839">
    <property type="term" value="F:cell adhesion molecule binding"/>
    <property type="evidence" value="ECO:0007669"/>
    <property type="project" value="TreeGrafter"/>
</dbReference>
<evidence type="ECO:0000256" key="4">
    <source>
        <dbReference type="PROSITE-ProRule" id="PRU00076"/>
    </source>
</evidence>
<comment type="caution">
    <text evidence="4">Lacks conserved residue(s) required for the propagation of feature annotation.</text>
</comment>
<dbReference type="PANTHER" id="PTHR11219:SF69">
    <property type="entry name" value="TENEURIN-A"/>
    <property type="match status" value="1"/>
</dbReference>
<feature type="domain" description="EGF-like" evidence="7">
    <location>
        <begin position="15"/>
        <end position="47"/>
    </location>
</feature>
<proteinExistence type="predicted"/>
<dbReference type="PROSITE" id="PS00022">
    <property type="entry name" value="EGF_1"/>
    <property type="match status" value="2"/>
</dbReference>
<keyword evidence="2" id="KW-0677">Repeat</keyword>
<dbReference type="PROSITE" id="PS01186">
    <property type="entry name" value="EGF_2"/>
    <property type="match status" value="3"/>
</dbReference>
<organism evidence="8 9">
    <name type="scientific">Cafeteria roenbergensis</name>
    <name type="common">Marine flagellate</name>
    <dbReference type="NCBI Taxonomy" id="33653"/>
    <lineage>
        <taxon>Eukaryota</taxon>
        <taxon>Sar</taxon>
        <taxon>Stramenopiles</taxon>
        <taxon>Bigyra</taxon>
        <taxon>Opalozoa</taxon>
        <taxon>Bicosoecida</taxon>
        <taxon>Cafeteriaceae</taxon>
        <taxon>Cafeteria</taxon>
    </lineage>
</organism>
<dbReference type="Proteomes" id="UP000325113">
    <property type="component" value="Unassembled WGS sequence"/>
</dbReference>
<comment type="caution">
    <text evidence="8">The sequence shown here is derived from an EMBL/GenBank/DDBJ whole genome shotgun (WGS) entry which is preliminary data.</text>
</comment>
<gene>
    <name evidence="8" type="ORF">FNF31_00919</name>
</gene>
<sequence>MLLQLSILGALGVLASASCPGMCSAQGKCGENDVCECDRGFFGADCSLRRCPSGPAIGDVVTGDLNHDGVAAAGTYIDVQWSSLQVPERMPAPDGSSPSSTAPGHDRAGLTARRGVSHFPAECSGRGSCDYSLGQCLCSDGFEGSACQRRHCGDEGCVDEVQRFEIAPDEPTLFRFALASWEGQDRHALVSLHTGANGGQGGAANAALIEHALGLGIADHELERIAVTGAGNPGSTQEFQVTFVNNPGNHPLLSIEHVAGPARVVPGSLAALRDGTRAELECSGRGICDELSGLCRCFEGFGREDCASQMSPTALLELKRAEQARQKRKDRRKLERARREAPDGHARLQAEVDALSGDAGGERLEQASFVESWGAEE</sequence>
<dbReference type="InterPro" id="IPR051216">
    <property type="entry name" value="Teneurin"/>
</dbReference>
<dbReference type="GO" id="GO:0046982">
    <property type="term" value="F:protein heterodimerization activity"/>
    <property type="evidence" value="ECO:0007669"/>
    <property type="project" value="TreeGrafter"/>
</dbReference>